<feature type="signal peptide" evidence="7">
    <location>
        <begin position="1"/>
        <end position="20"/>
    </location>
</feature>
<dbReference type="InterPro" id="IPR001254">
    <property type="entry name" value="Trypsin_dom"/>
</dbReference>
<dbReference type="Pfam" id="PF00089">
    <property type="entry name" value="Trypsin"/>
    <property type="match status" value="1"/>
</dbReference>
<dbReference type="GO" id="GO:0005576">
    <property type="term" value="C:extracellular region"/>
    <property type="evidence" value="ECO:0007669"/>
    <property type="project" value="UniProtKB-SubCell"/>
</dbReference>
<dbReference type="Proteomes" id="UP000472271">
    <property type="component" value="Chromosome 4"/>
</dbReference>
<dbReference type="PANTHER" id="PTHR24271">
    <property type="entry name" value="KALLIKREIN-RELATED"/>
    <property type="match status" value="1"/>
</dbReference>
<comment type="catalytic activity">
    <reaction evidence="5">
        <text>Preferential cleavage: Arg-|-Xaa, Lys-|-Xaa.</text>
        <dbReference type="EC" id="3.4.21.4"/>
    </reaction>
</comment>
<dbReference type="PANTHER" id="PTHR24271:SF81">
    <property type="entry name" value="GRANZYME B"/>
    <property type="match status" value="1"/>
</dbReference>
<dbReference type="Ensembl" id="ENSSORT00005009273.1">
    <property type="protein sequence ID" value="ENSSORP00005008970.1"/>
    <property type="gene ID" value="ENSSORG00005004945.1"/>
</dbReference>
<dbReference type="Gene3D" id="2.40.10.10">
    <property type="entry name" value="Trypsin-like serine proteases"/>
    <property type="match status" value="2"/>
</dbReference>
<gene>
    <name evidence="9" type="primary">LOC115418709</name>
</gene>
<evidence type="ECO:0000256" key="6">
    <source>
        <dbReference type="ARBA" id="ARBA00038868"/>
    </source>
</evidence>
<evidence type="ECO:0000259" key="8">
    <source>
        <dbReference type="PROSITE" id="PS50240"/>
    </source>
</evidence>
<reference evidence="9" key="1">
    <citation type="submission" date="2019-06" db="EMBL/GenBank/DDBJ databases">
        <authorList>
            <consortium name="Wellcome Sanger Institute Data Sharing"/>
        </authorList>
    </citation>
    <scope>NUCLEOTIDE SEQUENCE [LARGE SCALE GENOMIC DNA]</scope>
</reference>
<evidence type="ECO:0000256" key="3">
    <source>
        <dbReference type="ARBA" id="ARBA00023145"/>
    </source>
</evidence>
<protein>
    <recommendedName>
        <fullName evidence="6">trypsin</fullName>
        <ecNumber evidence="6">3.4.21.4</ecNumber>
    </recommendedName>
</protein>
<keyword evidence="2 7" id="KW-0732">Signal</keyword>
<organism evidence="9 10">
    <name type="scientific">Sphaeramia orbicularis</name>
    <name type="common">orbiculate cardinalfish</name>
    <dbReference type="NCBI Taxonomy" id="375764"/>
    <lineage>
        <taxon>Eukaryota</taxon>
        <taxon>Metazoa</taxon>
        <taxon>Chordata</taxon>
        <taxon>Craniata</taxon>
        <taxon>Vertebrata</taxon>
        <taxon>Euteleostomi</taxon>
        <taxon>Actinopterygii</taxon>
        <taxon>Neopterygii</taxon>
        <taxon>Teleostei</taxon>
        <taxon>Neoteleostei</taxon>
        <taxon>Acanthomorphata</taxon>
        <taxon>Gobiaria</taxon>
        <taxon>Kurtiformes</taxon>
        <taxon>Apogonoidei</taxon>
        <taxon>Apogonidae</taxon>
        <taxon>Apogoninae</taxon>
        <taxon>Sphaeramia</taxon>
    </lineage>
</organism>
<evidence type="ECO:0000256" key="7">
    <source>
        <dbReference type="SAM" id="SignalP"/>
    </source>
</evidence>
<keyword evidence="10" id="KW-1185">Reference proteome</keyword>
<evidence type="ECO:0000313" key="9">
    <source>
        <dbReference type="Ensembl" id="ENSSORP00005008970.1"/>
    </source>
</evidence>
<keyword evidence="3" id="KW-0865">Zymogen</keyword>
<name>A0A672YWS8_9TELE</name>
<dbReference type="FunFam" id="2.40.10.10:FF:000005">
    <property type="entry name" value="Serine protease 37"/>
    <property type="match status" value="1"/>
</dbReference>
<dbReference type="EC" id="3.4.21.4" evidence="6"/>
<feature type="chain" id="PRO_5025394540" description="trypsin" evidence="7">
    <location>
        <begin position="21"/>
        <end position="239"/>
    </location>
</feature>
<evidence type="ECO:0000256" key="1">
    <source>
        <dbReference type="ARBA" id="ARBA00004239"/>
    </source>
</evidence>
<comment type="subcellular location">
    <subcellularLocation>
        <location evidence="1">Secreted</location>
        <location evidence="1">Extracellular space</location>
    </subcellularLocation>
</comment>
<feature type="domain" description="Peptidase S1" evidence="8">
    <location>
        <begin position="21"/>
        <end position="239"/>
    </location>
</feature>
<dbReference type="PROSITE" id="PS50240">
    <property type="entry name" value="TRYPSIN_DOM"/>
    <property type="match status" value="1"/>
</dbReference>
<dbReference type="SUPFAM" id="SSF50494">
    <property type="entry name" value="Trypsin-like serine proteases"/>
    <property type="match status" value="1"/>
</dbReference>
<dbReference type="SMART" id="SM00020">
    <property type="entry name" value="Tryp_SPc"/>
    <property type="match status" value="1"/>
</dbReference>
<dbReference type="GO" id="GO:0006508">
    <property type="term" value="P:proteolysis"/>
    <property type="evidence" value="ECO:0007669"/>
    <property type="project" value="InterPro"/>
</dbReference>
<sequence length="239" mass="26521">MHIHCELVILLLAMTVHTEAIYGGREAVPHSRPYMVLLERMMPNGETKYCGGFLLNEDFVMTAAFCEARSYNVILGLHNFRIQNKSVVQIISTKQSFPQKRYKDKNPDNQMMLLKLSSKAKFNNYVKPIALADLDDPAPKSCIVSGWGRHNTTGYMSLTLREANVTLIQKSVCADFYCSADEEGPVEGDGGSPLVCENGKAYGVAAFQFYIDGSRFSSYSRIPDISGSTSSVENVFCSL</sequence>
<proteinExistence type="predicted"/>
<dbReference type="InterPro" id="IPR001314">
    <property type="entry name" value="Peptidase_S1A"/>
</dbReference>
<evidence type="ECO:0000256" key="4">
    <source>
        <dbReference type="ARBA" id="ARBA00023157"/>
    </source>
</evidence>
<dbReference type="CDD" id="cd00190">
    <property type="entry name" value="Tryp_SPc"/>
    <property type="match status" value="1"/>
</dbReference>
<reference evidence="9" key="3">
    <citation type="submission" date="2025-09" db="UniProtKB">
        <authorList>
            <consortium name="Ensembl"/>
        </authorList>
    </citation>
    <scope>IDENTIFICATION</scope>
</reference>
<accession>A0A672YWS8</accession>
<keyword evidence="4" id="KW-1015">Disulfide bond</keyword>
<dbReference type="AlphaFoldDB" id="A0A672YWS8"/>
<evidence type="ECO:0000313" key="10">
    <source>
        <dbReference type="Proteomes" id="UP000472271"/>
    </source>
</evidence>
<evidence type="ECO:0000256" key="2">
    <source>
        <dbReference type="ARBA" id="ARBA00022729"/>
    </source>
</evidence>
<dbReference type="InterPro" id="IPR043504">
    <property type="entry name" value="Peptidase_S1_PA_chymotrypsin"/>
</dbReference>
<evidence type="ECO:0000256" key="5">
    <source>
        <dbReference type="ARBA" id="ARBA00036320"/>
    </source>
</evidence>
<dbReference type="InterPro" id="IPR009003">
    <property type="entry name" value="Peptidase_S1_PA"/>
</dbReference>
<dbReference type="GO" id="GO:0004252">
    <property type="term" value="F:serine-type endopeptidase activity"/>
    <property type="evidence" value="ECO:0007669"/>
    <property type="project" value="UniProtKB-EC"/>
</dbReference>
<dbReference type="PRINTS" id="PR00722">
    <property type="entry name" value="CHYMOTRYPSIN"/>
</dbReference>
<reference evidence="9" key="2">
    <citation type="submission" date="2025-08" db="UniProtKB">
        <authorList>
            <consortium name="Ensembl"/>
        </authorList>
    </citation>
    <scope>IDENTIFICATION</scope>
</reference>